<keyword evidence="2" id="KW-0813">Transport</keyword>
<dbReference type="Proteomes" id="UP001186944">
    <property type="component" value="Unassembled WGS sequence"/>
</dbReference>
<keyword evidence="6" id="KW-0915">Sodium</keyword>
<feature type="transmembrane region" description="Helical" evidence="7">
    <location>
        <begin position="221"/>
        <end position="241"/>
    </location>
</feature>
<evidence type="ECO:0000313" key="9">
    <source>
        <dbReference type="Proteomes" id="UP001186944"/>
    </source>
</evidence>
<protein>
    <submittedName>
        <fullName evidence="8">Uncharacterized protein</fullName>
    </submittedName>
</protein>
<comment type="subcellular location">
    <subcellularLocation>
        <location evidence="1">Membrane</location>
        <topology evidence="1">Multi-pass membrane protein</topology>
    </subcellularLocation>
</comment>
<sequence>MVILIRSLTLPGSADGIVYFIKPDFHKLLEIEVWIEAALQVFYSLGPAWGPLITMASYNRFNNNCYRDAVILTLASEGTSIYGGFVVFSVLGFMAHKSNIPIQDVVKSGPGLGFIAYPEALAMLPGSNVWAVLFFFMLLTTGLDSQVPFTHILLMEVICGSATDYFPNLRKKRELFTAIVCAVFFLAGIVVCTQVMLFFTFVTYKPPNYGDYEYPAYAEAFGWLLSFAPVMPLPIVAVKVIKDSPGDTLLEKLKNSTRPSTIWQPVSQEEQKGFTIQDRKYHCGLLGRIKLNILGRS</sequence>
<feature type="transmembrane region" description="Helical" evidence="7">
    <location>
        <begin position="70"/>
        <end position="95"/>
    </location>
</feature>
<evidence type="ECO:0000256" key="5">
    <source>
        <dbReference type="ARBA" id="ARBA00023136"/>
    </source>
</evidence>
<dbReference type="InterPro" id="IPR037272">
    <property type="entry name" value="SNS_sf"/>
</dbReference>
<accession>A0AA88YJ10</accession>
<evidence type="ECO:0000256" key="6">
    <source>
        <dbReference type="PIRSR" id="PIRSR600175-1"/>
    </source>
</evidence>
<dbReference type="AlphaFoldDB" id="A0AA88YJ10"/>
<evidence type="ECO:0000256" key="4">
    <source>
        <dbReference type="ARBA" id="ARBA00022989"/>
    </source>
</evidence>
<keyword evidence="3 7" id="KW-0812">Transmembrane</keyword>
<feature type="binding site" evidence="6">
    <location>
        <position position="144"/>
    </location>
    <ligand>
        <name>Na(+)</name>
        <dbReference type="ChEBI" id="CHEBI:29101"/>
        <label>1</label>
    </ligand>
</feature>
<dbReference type="Pfam" id="PF00209">
    <property type="entry name" value="SNF"/>
    <property type="match status" value="1"/>
</dbReference>
<dbReference type="PROSITE" id="PS50267">
    <property type="entry name" value="NA_NEUROTRAN_SYMP_3"/>
    <property type="match status" value="1"/>
</dbReference>
<feature type="binding site" evidence="6">
    <location>
        <position position="44"/>
    </location>
    <ligand>
        <name>Na(+)</name>
        <dbReference type="ChEBI" id="CHEBI:29101"/>
        <label>2</label>
    </ligand>
</feature>
<dbReference type="PRINTS" id="PR00176">
    <property type="entry name" value="NANEUSMPORT"/>
</dbReference>
<organism evidence="8 9">
    <name type="scientific">Pinctada imbricata</name>
    <name type="common">Atlantic pearl-oyster</name>
    <name type="synonym">Pinctada martensii</name>
    <dbReference type="NCBI Taxonomy" id="66713"/>
    <lineage>
        <taxon>Eukaryota</taxon>
        <taxon>Metazoa</taxon>
        <taxon>Spiralia</taxon>
        <taxon>Lophotrochozoa</taxon>
        <taxon>Mollusca</taxon>
        <taxon>Bivalvia</taxon>
        <taxon>Autobranchia</taxon>
        <taxon>Pteriomorphia</taxon>
        <taxon>Pterioida</taxon>
        <taxon>Pterioidea</taxon>
        <taxon>Pteriidae</taxon>
        <taxon>Pinctada</taxon>
    </lineage>
</organism>
<evidence type="ECO:0000256" key="1">
    <source>
        <dbReference type="ARBA" id="ARBA00004141"/>
    </source>
</evidence>
<dbReference type="SUPFAM" id="SSF161070">
    <property type="entry name" value="SNF-like"/>
    <property type="match status" value="1"/>
</dbReference>
<dbReference type="GO" id="GO:0005283">
    <property type="term" value="F:amino acid:sodium symporter activity"/>
    <property type="evidence" value="ECO:0007669"/>
    <property type="project" value="TreeGrafter"/>
</dbReference>
<keyword evidence="4 7" id="KW-1133">Transmembrane helix</keyword>
<dbReference type="PANTHER" id="PTHR11616">
    <property type="entry name" value="SODIUM/CHLORIDE DEPENDENT TRANSPORTER"/>
    <property type="match status" value="1"/>
</dbReference>
<name>A0AA88YJ10_PINIB</name>
<evidence type="ECO:0000256" key="3">
    <source>
        <dbReference type="ARBA" id="ARBA00022692"/>
    </source>
</evidence>
<keyword evidence="6" id="KW-0479">Metal-binding</keyword>
<keyword evidence="9" id="KW-1185">Reference proteome</keyword>
<feature type="transmembrane region" description="Helical" evidence="7">
    <location>
        <begin position="175"/>
        <end position="201"/>
    </location>
</feature>
<feature type="transmembrane region" description="Helical" evidence="7">
    <location>
        <begin position="115"/>
        <end position="139"/>
    </location>
</feature>
<proteinExistence type="predicted"/>
<evidence type="ECO:0000313" key="8">
    <source>
        <dbReference type="EMBL" id="KAK3105859.1"/>
    </source>
</evidence>
<dbReference type="GO" id="GO:0005886">
    <property type="term" value="C:plasma membrane"/>
    <property type="evidence" value="ECO:0007669"/>
    <property type="project" value="TreeGrafter"/>
</dbReference>
<gene>
    <name evidence="8" type="ORF">FSP39_007225</name>
</gene>
<dbReference type="EMBL" id="VSWD01000003">
    <property type="protein sequence ID" value="KAK3105859.1"/>
    <property type="molecule type" value="Genomic_DNA"/>
</dbReference>
<comment type="caution">
    <text evidence="8">The sequence shown here is derived from an EMBL/GenBank/DDBJ whole genome shotgun (WGS) entry which is preliminary data.</text>
</comment>
<dbReference type="InterPro" id="IPR000175">
    <property type="entry name" value="Na/ntran_symport"/>
</dbReference>
<dbReference type="GO" id="GO:0089718">
    <property type="term" value="P:amino acid import across plasma membrane"/>
    <property type="evidence" value="ECO:0007669"/>
    <property type="project" value="TreeGrafter"/>
</dbReference>
<feature type="binding site" evidence="6">
    <location>
        <position position="145"/>
    </location>
    <ligand>
        <name>Na(+)</name>
        <dbReference type="ChEBI" id="CHEBI:29101"/>
        <label>1</label>
    </ligand>
</feature>
<evidence type="ECO:0000256" key="7">
    <source>
        <dbReference type="SAM" id="Phobius"/>
    </source>
</evidence>
<dbReference type="PANTHER" id="PTHR11616:SF240">
    <property type="entry name" value="BLOATED TUBULES, ISOFORM B-RELATED"/>
    <property type="match status" value="1"/>
</dbReference>
<keyword evidence="5 7" id="KW-0472">Membrane</keyword>
<evidence type="ECO:0000256" key="2">
    <source>
        <dbReference type="ARBA" id="ARBA00022448"/>
    </source>
</evidence>
<dbReference type="GO" id="GO:0046872">
    <property type="term" value="F:metal ion binding"/>
    <property type="evidence" value="ECO:0007669"/>
    <property type="project" value="UniProtKB-KW"/>
</dbReference>
<reference evidence="8" key="1">
    <citation type="submission" date="2019-08" db="EMBL/GenBank/DDBJ databases">
        <title>The improved chromosome-level genome for the pearl oyster Pinctada fucata martensii using PacBio sequencing and Hi-C.</title>
        <authorList>
            <person name="Zheng Z."/>
        </authorList>
    </citation>
    <scope>NUCLEOTIDE SEQUENCE</scope>
    <source>
        <strain evidence="8">ZZ-2019</strain>
        <tissue evidence="8">Adductor muscle</tissue>
    </source>
</reference>